<reference evidence="2" key="1">
    <citation type="submission" date="2020-09" db="EMBL/GenBank/DDBJ databases">
        <title>A novel bacterium of genus Paenibacillus, isolated from South China Sea.</title>
        <authorList>
            <person name="Huang H."/>
            <person name="Mo K."/>
            <person name="Hu Y."/>
        </authorList>
    </citation>
    <scope>NUCLEOTIDE SEQUENCE</scope>
    <source>
        <strain evidence="2">IB182496</strain>
    </source>
</reference>
<protein>
    <recommendedName>
        <fullName evidence="1">Putative heavy-metal chelation domain-containing protein</fullName>
    </recommendedName>
</protein>
<dbReference type="Pfam" id="PF04016">
    <property type="entry name" value="DUF364"/>
    <property type="match status" value="1"/>
</dbReference>
<evidence type="ECO:0000313" key="2">
    <source>
        <dbReference type="EMBL" id="MBD2847681.1"/>
    </source>
</evidence>
<dbReference type="InterPro" id="IPR007161">
    <property type="entry name" value="DUF364"/>
</dbReference>
<accession>A0A927GTU9</accession>
<dbReference type="EMBL" id="JACXIZ010000043">
    <property type="protein sequence ID" value="MBD2847681.1"/>
    <property type="molecule type" value="Genomic_DNA"/>
</dbReference>
<sequence>MSGAVGAGAGLTVDAVCAAVLRGELGPDPGQVPVTGASSIYQTTEFPSSGVKYHNHYVLLRVGGYFGAAAYAAGELDMTEAGQLSGHMLGELLRDSHPAVRAAALDAYLGAIYPHASRCTEAHTIAGGTPLDKALARDALIAETARIRPGQRVALIGVVNPLVEAIVQRGGTCLPCDLQLERTLRGDAVERDMEVVLRQADNVICTGMTLANGSFDRIAEAVRERDVPLTVYAQTGSALAARWIGYGVTGLVAEPFPFTQFSGGPSELYVYATGEEADA</sequence>
<comment type="caution">
    <text evidence="2">The sequence shown here is derived from an EMBL/GenBank/DDBJ whole genome shotgun (WGS) entry which is preliminary data.</text>
</comment>
<name>A0A927GTU9_9BACL</name>
<dbReference type="Gene3D" id="3.40.50.11590">
    <property type="match status" value="1"/>
</dbReference>
<proteinExistence type="predicted"/>
<keyword evidence="3" id="KW-1185">Reference proteome</keyword>
<evidence type="ECO:0000259" key="1">
    <source>
        <dbReference type="Pfam" id="PF04016"/>
    </source>
</evidence>
<dbReference type="RefSeq" id="WP_190920787.1">
    <property type="nucleotide sequence ID" value="NZ_JACXIZ010000043.1"/>
</dbReference>
<dbReference type="AlphaFoldDB" id="A0A927GTU9"/>
<evidence type="ECO:0000313" key="3">
    <source>
        <dbReference type="Proteomes" id="UP000621560"/>
    </source>
</evidence>
<organism evidence="2 3">
    <name type="scientific">Paenibacillus sabuli</name>
    <dbReference type="NCBI Taxonomy" id="2772509"/>
    <lineage>
        <taxon>Bacteria</taxon>
        <taxon>Bacillati</taxon>
        <taxon>Bacillota</taxon>
        <taxon>Bacilli</taxon>
        <taxon>Bacillales</taxon>
        <taxon>Paenibacillaceae</taxon>
        <taxon>Paenibacillus</taxon>
    </lineage>
</organism>
<dbReference type="Proteomes" id="UP000621560">
    <property type="component" value="Unassembled WGS sequence"/>
</dbReference>
<feature type="domain" description="Putative heavy-metal chelation" evidence="1">
    <location>
        <begin position="143"/>
        <end position="227"/>
    </location>
</feature>
<gene>
    <name evidence="2" type="ORF">IDH44_21020</name>
</gene>
<dbReference type="SUPFAM" id="SSF159713">
    <property type="entry name" value="Dhaf3308-like"/>
    <property type="match status" value="1"/>
</dbReference>